<accession>A0A1J3DRW2</accession>
<dbReference type="InterPro" id="IPR044250">
    <property type="entry name" value="MenF-like"/>
</dbReference>
<protein>
    <submittedName>
        <fullName evidence="1">Isochorismate synthase 1, chloroplastic</fullName>
    </submittedName>
</protein>
<organism evidence="1">
    <name type="scientific">Noccaea caerulescens</name>
    <name type="common">Alpine penny-cress</name>
    <name type="synonym">Thlaspi caerulescens</name>
    <dbReference type="NCBI Taxonomy" id="107243"/>
    <lineage>
        <taxon>Eukaryota</taxon>
        <taxon>Viridiplantae</taxon>
        <taxon>Streptophyta</taxon>
        <taxon>Embryophyta</taxon>
        <taxon>Tracheophyta</taxon>
        <taxon>Spermatophyta</taxon>
        <taxon>Magnoliopsida</taxon>
        <taxon>eudicotyledons</taxon>
        <taxon>Gunneridae</taxon>
        <taxon>Pentapetalae</taxon>
        <taxon>rosids</taxon>
        <taxon>malvids</taxon>
        <taxon>Brassicales</taxon>
        <taxon>Brassicaceae</taxon>
        <taxon>Coluteocarpeae</taxon>
        <taxon>Noccaea</taxon>
    </lineage>
</organism>
<dbReference type="PANTHER" id="PTHR47253">
    <property type="match status" value="1"/>
</dbReference>
<dbReference type="EMBL" id="GEVI01009639">
    <property type="protein sequence ID" value="JAU22681.1"/>
    <property type="molecule type" value="Transcribed_RNA"/>
</dbReference>
<gene>
    <name evidence="1" type="ORF">GA_TR8240_c2_g1_i1_g.26677</name>
</gene>
<dbReference type="GO" id="GO:0042372">
    <property type="term" value="P:phylloquinone biosynthetic process"/>
    <property type="evidence" value="ECO:0007669"/>
    <property type="project" value="TreeGrafter"/>
</dbReference>
<dbReference type="AlphaFoldDB" id="A0A1J3DRW2"/>
<dbReference type="GO" id="GO:0008909">
    <property type="term" value="F:isochorismate synthase activity"/>
    <property type="evidence" value="ECO:0007669"/>
    <property type="project" value="InterPro"/>
</dbReference>
<dbReference type="GO" id="GO:0009536">
    <property type="term" value="C:plastid"/>
    <property type="evidence" value="ECO:0007669"/>
    <property type="project" value="TreeGrafter"/>
</dbReference>
<proteinExistence type="predicted"/>
<evidence type="ECO:0000313" key="1">
    <source>
        <dbReference type="EMBL" id="JAU22681.1"/>
    </source>
</evidence>
<name>A0A1J3DRW2_NOCCA</name>
<dbReference type="PANTHER" id="PTHR47253:SF8">
    <property type="entry name" value="ISOCHORISMATE SYNTHASE 1, CHLOROPLASTIC"/>
    <property type="match status" value="1"/>
</dbReference>
<reference evidence="1" key="1">
    <citation type="submission" date="2016-07" db="EMBL/GenBank/DDBJ databases">
        <title>De novo transcriptome assembly of four accessions of the metal hyperaccumulator plant Noccaea caerulescens.</title>
        <authorList>
            <person name="Blande D."/>
            <person name="Halimaa P."/>
            <person name="Tervahauta A.I."/>
            <person name="Aarts M.G."/>
            <person name="Karenlampi S.O."/>
        </authorList>
    </citation>
    <scope>NUCLEOTIDE SEQUENCE</scope>
</reference>
<sequence>MSCSMSMNGCDADFKTPLGTVETRTMATVPSPAAATERLISAVSELKSQPPPFSSGVVRLQVLDFLCFKRKSDLKESDHTTWCF</sequence>